<keyword evidence="2" id="KW-1185">Reference proteome</keyword>
<proteinExistence type="predicted"/>
<gene>
    <name evidence="1" type="ORF">FB45DRAFT_1065661</name>
</gene>
<reference evidence="1" key="1">
    <citation type="submission" date="2023-03" db="EMBL/GenBank/DDBJ databases">
        <title>Massive genome expansion in bonnet fungi (Mycena s.s.) driven by repeated elements and novel gene families across ecological guilds.</title>
        <authorList>
            <consortium name="Lawrence Berkeley National Laboratory"/>
            <person name="Harder C.B."/>
            <person name="Miyauchi S."/>
            <person name="Viragh M."/>
            <person name="Kuo A."/>
            <person name="Thoen E."/>
            <person name="Andreopoulos B."/>
            <person name="Lu D."/>
            <person name="Skrede I."/>
            <person name="Drula E."/>
            <person name="Henrissat B."/>
            <person name="Morin E."/>
            <person name="Kohler A."/>
            <person name="Barry K."/>
            <person name="LaButti K."/>
            <person name="Morin E."/>
            <person name="Salamov A."/>
            <person name="Lipzen A."/>
            <person name="Mereny Z."/>
            <person name="Hegedus B."/>
            <person name="Baldrian P."/>
            <person name="Stursova M."/>
            <person name="Weitz H."/>
            <person name="Taylor A."/>
            <person name="Grigoriev I.V."/>
            <person name="Nagy L.G."/>
            <person name="Martin F."/>
            <person name="Kauserud H."/>
        </authorList>
    </citation>
    <scope>NUCLEOTIDE SEQUENCE</scope>
    <source>
        <strain evidence="1">9284</strain>
    </source>
</reference>
<dbReference type="EMBL" id="JARKIF010000032">
    <property type="protein sequence ID" value="KAJ7611613.1"/>
    <property type="molecule type" value="Genomic_DNA"/>
</dbReference>
<organism evidence="1 2">
    <name type="scientific">Roridomyces roridus</name>
    <dbReference type="NCBI Taxonomy" id="1738132"/>
    <lineage>
        <taxon>Eukaryota</taxon>
        <taxon>Fungi</taxon>
        <taxon>Dikarya</taxon>
        <taxon>Basidiomycota</taxon>
        <taxon>Agaricomycotina</taxon>
        <taxon>Agaricomycetes</taxon>
        <taxon>Agaricomycetidae</taxon>
        <taxon>Agaricales</taxon>
        <taxon>Marasmiineae</taxon>
        <taxon>Mycenaceae</taxon>
        <taxon>Roridomyces</taxon>
    </lineage>
</organism>
<name>A0AAD7B5X6_9AGAR</name>
<comment type="caution">
    <text evidence="1">The sequence shown here is derived from an EMBL/GenBank/DDBJ whole genome shotgun (WGS) entry which is preliminary data.</text>
</comment>
<dbReference type="AlphaFoldDB" id="A0AAD7B5X6"/>
<accession>A0AAD7B5X6</accession>
<evidence type="ECO:0000313" key="1">
    <source>
        <dbReference type="EMBL" id="KAJ7611613.1"/>
    </source>
</evidence>
<protein>
    <submittedName>
        <fullName evidence="1">Uncharacterized protein</fullName>
    </submittedName>
</protein>
<sequence length="894" mass="99930">MDIKDTFQNILEDGLSEDLPFFESDSAPNPLLSIRGLGQVDIPLDEDAAKAVLSANVQFNNPAWQEWLGDSEYIFEKLVLTNSDSYEQSCTEPLSTLTIILPSNFTGGHVEFHDHGRTSRVDIPAQTTSVIALYPGVQQTVFPISSGYLLALVYRSSTPPPETPTQRLRRCFAAWEAVPEPPFLAILLQNKYTALNITGDDALLLSLLRPLAEERGFSLHWAFIEITSHYPEYPSFSYDETFMQSEISSFFEDSGSSDLDVAITRVVDINGVAVRNHTLSLKSGDLIPWQSDDVLREPDIQLENYAVFNRTALVISHPSDNLFGGDSNESARIILRGRESATPRDKHLASQLLQWCSTTDSPHHDVVADTVRLLRECAERWQDVDLLNNLIQVCGIGLVGPAGFVSAYKSFGWHTVEDLFTKVVDAEPCPIRRWALLGYLMNGAIETDVQVWCRQSKPQVQNQIDQEQVKWMVQMSVVEGGKMLEDILHPQLIPEGLPVTEFWVPYLRGLHEHEESIGPVGPIIAAVVPQVSSFPTRIVNGTDLQPIIAFILLCIEVGRSDLCTKIAEKIRLRMRIQPAYYYFALASCLGKFKSEKLVSSLKPFFVDAVRILLSPSYAPLDGQLAFVQWTTPVSEAVMNAAKRAGGAAILNQLISTNQDVLRRDTDTLQRMARSIVATMSMPDDPEYETLKNRVVTAAVDAFRHQGRTIAELEALVDFCLEVEAPATTLEVFLSRVAASPGGADVLIFFASRNDMGMERFAATVFESWAEYNRTELEESAEATTSQTIQRLWDFGCSEVGCQVCPDLRNFIRTSVVPEVRFQQRAQVRKHIEQQLEAWGAGSVGLTWRTISHGSPHSLEIMKPKDTSQVLWDEYFATGRRLLEVLGLGEDYSWM</sequence>
<dbReference type="Proteomes" id="UP001221142">
    <property type="component" value="Unassembled WGS sequence"/>
</dbReference>
<evidence type="ECO:0000313" key="2">
    <source>
        <dbReference type="Proteomes" id="UP001221142"/>
    </source>
</evidence>